<accession>A0AAD6XY67</accession>
<sequence>MAKRDGNHYLETITFKVEDHLFKVPRYHFEQSSEIFATTFTLPPGDGNRTEGKSDKNPVVLEGITCIDFQRLLKVLYPPDMKSQISSIADANWMTKEEWLSVLKLSTQWYFLATRDLAIKKLDQLPDMGSIERIRLARQYDVPAWLRTGYTQLAQRSAGISREEAAQIGWETAFQLCQVREAALKTGSSSHSSQCSRNLERHGHVEVTFREEFKQAELASAGYGSGSAGEPPRKRARRDYDYTSSDSSD</sequence>
<gene>
    <name evidence="2" type="ORF">GGX14DRAFT_480320</name>
</gene>
<evidence type="ECO:0008006" key="4">
    <source>
        <dbReference type="Google" id="ProtNLM"/>
    </source>
</evidence>
<evidence type="ECO:0000256" key="1">
    <source>
        <dbReference type="SAM" id="MobiDB-lite"/>
    </source>
</evidence>
<dbReference type="Proteomes" id="UP001219525">
    <property type="component" value="Unassembled WGS sequence"/>
</dbReference>
<organism evidence="2 3">
    <name type="scientific">Mycena pura</name>
    <dbReference type="NCBI Taxonomy" id="153505"/>
    <lineage>
        <taxon>Eukaryota</taxon>
        <taxon>Fungi</taxon>
        <taxon>Dikarya</taxon>
        <taxon>Basidiomycota</taxon>
        <taxon>Agaricomycotina</taxon>
        <taxon>Agaricomycetes</taxon>
        <taxon>Agaricomycetidae</taxon>
        <taxon>Agaricales</taxon>
        <taxon>Marasmiineae</taxon>
        <taxon>Mycenaceae</taxon>
        <taxon>Mycena</taxon>
    </lineage>
</organism>
<feature type="region of interest" description="Disordered" evidence="1">
    <location>
        <begin position="220"/>
        <end position="249"/>
    </location>
</feature>
<evidence type="ECO:0000313" key="3">
    <source>
        <dbReference type="Proteomes" id="UP001219525"/>
    </source>
</evidence>
<evidence type="ECO:0000313" key="2">
    <source>
        <dbReference type="EMBL" id="KAJ7192290.1"/>
    </source>
</evidence>
<reference evidence="2" key="1">
    <citation type="submission" date="2023-03" db="EMBL/GenBank/DDBJ databases">
        <title>Massive genome expansion in bonnet fungi (Mycena s.s.) driven by repeated elements and novel gene families across ecological guilds.</title>
        <authorList>
            <consortium name="Lawrence Berkeley National Laboratory"/>
            <person name="Harder C.B."/>
            <person name="Miyauchi S."/>
            <person name="Viragh M."/>
            <person name="Kuo A."/>
            <person name="Thoen E."/>
            <person name="Andreopoulos B."/>
            <person name="Lu D."/>
            <person name="Skrede I."/>
            <person name="Drula E."/>
            <person name="Henrissat B."/>
            <person name="Morin E."/>
            <person name="Kohler A."/>
            <person name="Barry K."/>
            <person name="LaButti K."/>
            <person name="Morin E."/>
            <person name="Salamov A."/>
            <person name="Lipzen A."/>
            <person name="Mereny Z."/>
            <person name="Hegedus B."/>
            <person name="Baldrian P."/>
            <person name="Stursova M."/>
            <person name="Weitz H."/>
            <person name="Taylor A."/>
            <person name="Grigoriev I.V."/>
            <person name="Nagy L.G."/>
            <person name="Martin F."/>
            <person name="Kauserud H."/>
        </authorList>
    </citation>
    <scope>NUCLEOTIDE SEQUENCE</scope>
    <source>
        <strain evidence="2">9144</strain>
    </source>
</reference>
<dbReference type="Gene3D" id="3.30.710.10">
    <property type="entry name" value="Potassium Channel Kv1.1, Chain A"/>
    <property type="match status" value="1"/>
</dbReference>
<proteinExistence type="predicted"/>
<dbReference type="InterPro" id="IPR011333">
    <property type="entry name" value="SKP1/BTB/POZ_sf"/>
</dbReference>
<name>A0AAD6XY67_9AGAR</name>
<keyword evidence="3" id="KW-1185">Reference proteome</keyword>
<dbReference type="EMBL" id="JARJCW010000122">
    <property type="protein sequence ID" value="KAJ7192290.1"/>
    <property type="molecule type" value="Genomic_DNA"/>
</dbReference>
<comment type="caution">
    <text evidence="2">The sequence shown here is derived from an EMBL/GenBank/DDBJ whole genome shotgun (WGS) entry which is preliminary data.</text>
</comment>
<dbReference type="AlphaFoldDB" id="A0AAD6XY67"/>
<protein>
    <recommendedName>
        <fullName evidence="4">BTB domain-containing protein</fullName>
    </recommendedName>
</protein>